<reference evidence="1 2" key="1">
    <citation type="journal article" date="2023" name="Hortic Res">
        <title>Pangenome of water caltrop reveals structural variations and asymmetric subgenome divergence after allopolyploidization.</title>
        <authorList>
            <person name="Zhang X."/>
            <person name="Chen Y."/>
            <person name="Wang L."/>
            <person name="Yuan Y."/>
            <person name="Fang M."/>
            <person name="Shi L."/>
            <person name="Lu R."/>
            <person name="Comes H.P."/>
            <person name="Ma Y."/>
            <person name="Chen Y."/>
            <person name="Huang G."/>
            <person name="Zhou Y."/>
            <person name="Zheng Z."/>
            <person name="Qiu Y."/>
        </authorList>
    </citation>
    <scope>NUCLEOTIDE SEQUENCE [LARGE SCALE GENOMIC DNA]</scope>
    <source>
        <tissue evidence="1">Roots</tissue>
    </source>
</reference>
<dbReference type="EMBL" id="JAXIOK010000001">
    <property type="protein sequence ID" value="KAK4780789.1"/>
    <property type="molecule type" value="Genomic_DNA"/>
</dbReference>
<dbReference type="Proteomes" id="UP001345219">
    <property type="component" value="Chromosome 13"/>
</dbReference>
<sequence length="109" mass="11967">MNEDLPCCLLVDRYIGGGQEVTFICKNGLKWKEWCISHLIFAKNSVELVKPSYFPGPMLTKVLTQIRAPVSRVFFNLGPSPGHGCRQLTSTIPGQSDLVALFGITAVSL</sequence>
<keyword evidence="2" id="KW-1185">Reference proteome</keyword>
<accession>A0AAN7LA34</accession>
<gene>
    <name evidence="1" type="ORF">SAY87_016895</name>
</gene>
<comment type="caution">
    <text evidence="1">The sequence shown here is derived from an EMBL/GenBank/DDBJ whole genome shotgun (WGS) entry which is preliminary data.</text>
</comment>
<protein>
    <submittedName>
        <fullName evidence="1">Uncharacterized protein</fullName>
    </submittedName>
</protein>
<dbReference type="AlphaFoldDB" id="A0AAN7LA34"/>
<proteinExistence type="predicted"/>
<evidence type="ECO:0000313" key="1">
    <source>
        <dbReference type="EMBL" id="KAK4780789.1"/>
    </source>
</evidence>
<name>A0AAN7LA34_9MYRT</name>
<organism evidence="1 2">
    <name type="scientific">Trapa incisa</name>
    <dbReference type="NCBI Taxonomy" id="236973"/>
    <lineage>
        <taxon>Eukaryota</taxon>
        <taxon>Viridiplantae</taxon>
        <taxon>Streptophyta</taxon>
        <taxon>Embryophyta</taxon>
        <taxon>Tracheophyta</taxon>
        <taxon>Spermatophyta</taxon>
        <taxon>Magnoliopsida</taxon>
        <taxon>eudicotyledons</taxon>
        <taxon>Gunneridae</taxon>
        <taxon>Pentapetalae</taxon>
        <taxon>rosids</taxon>
        <taxon>malvids</taxon>
        <taxon>Myrtales</taxon>
        <taxon>Lythraceae</taxon>
        <taxon>Trapa</taxon>
    </lineage>
</organism>
<evidence type="ECO:0000313" key="2">
    <source>
        <dbReference type="Proteomes" id="UP001345219"/>
    </source>
</evidence>